<dbReference type="InterPro" id="IPR011042">
    <property type="entry name" value="6-blade_b-propeller_TolB-like"/>
</dbReference>
<evidence type="ECO:0000313" key="2">
    <source>
        <dbReference type="EMBL" id="CAG8031426.1"/>
    </source>
</evidence>
<evidence type="ECO:0000313" key="3">
    <source>
        <dbReference type="Proteomes" id="UP001153618"/>
    </source>
</evidence>
<dbReference type="PROSITE" id="PS51257">
    <property type="entry name" value="PROKAR_LIPOPROTEIN"/>
    <property type="match status" value="1"/>
</dbReference>
<dbReference type="Pfam" id="PF07676">
    <property type="entry name" value="PD40"/>
    <property type="match status" value="5"/>
</dbReference>
<dbReference type="Proteomes" id="UP001153618">
    <property type="component" value="Unassembled WGS sequence"/>
</dbReference>
<gene>
    <name evidence="2" type="ORF">POLS_LOCUS2716</name>
</gene>
<keyword evidence="1" id="KW-0732">Signal</keyword>
<dbReference type="PANTHER" id="PTHR32161:SF8">
    <property type="entry name" value="DPP6 N-TERMINAL DOMAIN-LIKE PROTEIN"/>
    <property type="match status" value="1"/>
</dbReference>
<dbReference type="InterPro" id="IPR011659">
    <property type="entry name" value="WD40"/>
</dbReference>
<comment type="caution">
    <text evidence="2">The sequence shown here is derived from an EMBL/GenBank/DDBJ whole genome shotgun (WGS) entry which is preliminary data.</text>
</comment>
<reference evidence="2" key="1">
    <citation type="submission" date="2021-07" db="EMBL/GenBank/DDBJ databases">
        <authorList>
            <person name="Branca A.L. A."/>
        </authorList>
    </citation>
    <scope>NUCLEOTIDE SEQUENCE</scope>
</reference>
<dbReference type="EMBL" id="CAJVOS010000016">
    <property type="protein sequence ID" value="CAG8031426.1"/>
    <property type="molecule type" value="Genomic_DNA"/>
</dbReference>
<dbReference type="PANTHER" id="PTHR32161">
    <property type="entry name" value="DPP6 N-TERMINAL DOMAIN-LIKE PROTEIN"/>
    <property type="match status" value="1"/>
</dbReference>
<organism evidence="2 3">
    <name type="scientific">Penicillium olsonii</name>
    <dbReference type="NCBI Taxonomy" id="99116"/>
    <lineage>
        <taxon>Eukaryota</taxon>
        <taxon>Fungi</taxon>
        <taxon>Dikarya</taxon>
        <taxon>Ascomycota</taxon>
        <taxon>Pezizomycotina</taxon>
        <taxon>Eurotiomycetes</taxon>
        <taxon>Eurotiomycetidae</taxon>
        <taxon>Eurotiales</taxon>
        <taxon>Aspergillaceae</taxon>
        <taxon>Penicillium</taxon>
    </lineage>
</organism>
<dbReference type="Gene3D" id="2.120.10.60">
    <property type="entry name" value="Tricorn protease N-terminal domain"/>
    <property type="match status" value="1"/>
</dbReference>
<protein>
    <submittedName>
        <fullName evidence="2">Uncharacterized protein</fullName>
    </submittedName>
</protein>
<name>A0A9W4HJ67_PENOL</name>
<accession>A0A9W4HJ67</accession>
<dbReference type="OrthoDB" id="43744at2759"/>
<proteinExistence type="predicted"/>
<keyword evidence="3" id="KW-1185">Reference proteome</keyword>
<dbReference type="SUPFAM" id="SSF82171">
    <property type="entry name" value="DPP6 N-terminal domain-like"/>
    <property type="match status" value="2"/>
</dbReference>
<feature type="signal peptide" evidence="1">
    <location>
        <begin position="1"/>
        <end position="18"/>
    </location>
</feature>
<dbReference type="AlphaFoldDB" id="A0A9W4HJ67"/>
<feature type="chain" id="PRO_5040770999" evidence="1">
    <location>
        <begin position="19"/>
        <end position="676"/>
    </location>
</feature>
<evidence type="ECO:0000256" key="1">
    <source>
        <dbReference type="SAM" id="SignalP"/>
    </source>
</evidence>
<dbReference type="Gene3D" id="2.120.10.30">
    <property type="entry name" value="TolB, C-terminal domain"/>
    <property type="match status" value="3"/>
</dbReference>
<sequence length="676" mass="75551">MRLYILSGVSFFVVPTLAGCPYARDTGDAAYNLEKPHIHAFRDVVSSNSEAGSLVDSGPAVEKKGLFLMNRIGPGTSELYIANADGSNEHPLLKDPMYEYHASFSPDGEWITFTGERNGDGNSDIYRVRPDGSNLEPILESPAVEDSVVLSPNRTFAAYVSTANNHKANIWVKNLNNGATWNITDTPANRPDEALMGGHFRPAWSPDGEWIAFSSDRNTEWDGHGPITYRGLAGWEHTQELGIYVIRPDGSDLRCVTRRPGYSLGSPKWSPDGRRIVFYEMTRENTWHAHRPVYTTTPNSSIVSIGFDGKDRRTVVAGTGVRVFPQYVTDTVIGYHLKTGAKYGLHLTNGTYYKTTIRSPSWSPDGNYMVYERTGWSTRPLYKKLYSWDSDWDYGFTDVLPQISSKGEVVITAKFLANSSIMTFDKEGKNISLIYDPKTTGLTRRQEVETGLAGAYNPSWSRDGEWLAFGVGAWFEDRGVYGGWIVRSTKNGSYSETLTNSNDTLIGGDKLNTGFPSFSHDGKQIVYRVWGADTNEYGNKTQTGLHLIDLESRNVTQLTSDWDNFPAFSPDGKLIVFTRKTTPTNYEICTIRPDGSDLRILTSSGANDAHAVWRQDGKIMWATGMYGFQYECALYDHTFQPYSQIMLMDSDGSNKRPLTNSIWEDSNPLFIPNNGF</sequence>